<dbReference type="PROSITE" id="PS00061">
    <property type="entry name" value="ADH_SHORT"/>
    <property type="match status" value="1"/>
</dbReference>
<evidence type="ECO:0000256" key="2">
    <source>
        <dbReference type="RuleBase" id="RU000363"/>
    </source>
</evidence>
<feature type="transmembrane region" description="Helical" evidence="3">
    <location>
        <begin position="191"/>
        <end position="208"/>
    </location>
</feature>
<evidence type="ECO:0000313" key="4">
    <source>
        <dbReference type="EMBL" id="GFG34079.1"/>
    </source>
</evidence>
<comment type="similarity">
    <text evidence="2">Belongs to the short-chain dehydrogenases/reductases (SDR) family.</text>
</comment>
<keyword evidence="1" id="KW-0560">Oxidoreductase</keyword>
<dbReference type="InterPro" id="IPR002347">
    <property type="entry name" value="SDR_fam"/>
</dbReference>
<keyword evidence="5" id="KW-1185">Reference proteome</keyword>
<dbReference type="SUPFAM" id="SSF51735">
    <property type="entry name" value="NAD(P)-binding Rossmann-fold domains"/>
    <property type="match status" value="1"/>
</dbReference>
<dbReference type="InterPro" id="IPR053011">
    <property type="entry name" value="SDR_family_member_7"/>
</dbReference>
<dbReference type="PRINTS" id="PR00080">
    <property type="entry name" value="SDRFAMILY"/>
</dbReference>
<evidence type="ECO:0000256" key="3">
    <source>
        <dbReference type="SAM" id="Phobius"/>
    </source>
</evidence>
<sequence>MRALYCVLETGKNLTEQDVLVLPMDVTAIDQLEFHFQQLDILVNNAGRSQRANWEDIELGVDREMFDLNVFGVIALSRIVVRYFQKKKEGHIVVTSSLAGVRAIPFSGSYTGAKHAVHGYFDALRIEKLASNITVTLLCPGPVFTNFLSESFTDKIGEKFGQTVEVTDRRMTAKRCGYLCAVAIANKLEEAWMALFPIIPFYYIFVYYPNIRSLFLRYLGARFFLKMRDSKVKMEVRDV</sequence>
<dbReference type="EMBL" id="BLKM01000465">
    <property type="protein sequence ID" value="GFG34079.1"/>
    <property type="molecule type" value="Genomic_DNA"/>
</dbReference>
<proteinExistence type="inferred from homology"/>
<dbReference type="InterPro" id="IPR036291">
    <property type="entry name" value="NAD(P)-bd_dom_sf"/>
</dbReference>
<dbReference type="Pfam" id="PF00106">
    <property type="entry name" value="adh_short"/>
    <property type="match status" value="1"/>
</dbReference>
<dbReference type="AlphaFoldDB" id="A0A6L2PNB1"/>
<evidence type="ECO:0000256" key="1">
    <source>
        <dbReference type="ARBA" id="ARBA00023002"/>
    </source>
</evidence>
<keyword evidence="3" id="KW-0812">Transmembrane</keyword>
<evidence type="ECO:0008006" key="6">
    <source>
        <dbReference type="Google" id="ProtNLM"/>
    </source>
</evidence>
<dbReference type="PRINTS" id="PR00081">
    <property type="entry name" value="GDHRDH"/>
</dbReference>
<accession>A0A6L2PNB1</accession>
<protein>
    <recommendedName>
        <fullName evidence="6">Dehydrogenase/reductase SDR family member 7</fullName>
    </recommendedName>
</protein>
<organism evidence="4 5">
    <name type="scientific">Coptotermes formosanus</name>
    <name type="common">Formosan subterranean termite</name>
    <dbReference type="NCBI Taxonomy" id="36987"/>
    <lineage>
        <taxon>Eukaryota</taxon>
        <taxon>Metazoa</taxon>
        <taxon>Ecdysozoa</taxon>
        <taxon>Arthropoda</taxon>
        <taxon>Hexapoda</taxon>
        <taxon>Insecta</taxon>
        <taxon>Pterygota</taxon>
        <taxon>Neoptera</taxon>
        <taxon>Polyneoptera</taxon>
        <taxon>Dictyoptera</taxon>
        <taxon>Blattodea</taxon>
        <taxon>Blattoidea</taxon>
        <taxon>Termitoidae</taxon>
        <taxon>Rhinotermitidae</taxon>
        <taxon>Coptotermes</taxon>
    </lineage>
</organism>
<dbReference type="PANTHER" id="PTHR44269:SF1">
    <property type="entry name" value="DEHYDROGENASE_REDUCTASE SDR FAMILY MEMBER 7"/>
    <property type="match status" value="1"/>
</dbReference>
<dbReference type="InParanoid" id="A0A6L2PNB1"/>
<dbReference type="FunCoup" id="A0A6L2PNB1">
    <property type="interactions" value="173"/>
</dbReference>
<gene>
    <name evidence="4" type="ORF">Cfor_07435</name>
</gene>
<comment type="caution">
    <text evidence="4">The sequence shown here is derived from an EMBL/GenBank/DDBJ whole genome shotgun (WGS) entry which is preliminary data.</text>
</comment>
<dbReference type="PANTHER" id="PTHR44269">
    <property type="entry name" value="DEHYDROGENASE/REDUCTASE SDR FAMILY MEMBER 7-RELATED"/>
    <property type="match status" value="1"/>
</dbReference>
<dbReference type="OrthoDB" id="47007at2759"/>
<reference evidence="5" key="1">
    <citation type="submission" date="2020-01" db="EMBL/GenBank/DDBJ databases">
        <title>Draft genome sequence of the Termite Coptotermes fromosanus.</title>
        <authorList>
            <person name="Itakura S."/>
            <person name="Yosikawa Y."/>
            <person name="Umezawa K."/>
        </authorList>
    </citation>
    <scope>NUCLEOTIDE SEQUENCE [LARGE SCALE GENOMIC DNA]</scope>
</reference>
<dbReference type="Proteomes" id="UP000502823">
    <property type="component" value="Unassembled WGS sequence"/>
</dbReference>
<dbReference type="InterPro" id="IPR020904">
    <property type="entry name" value="Sc_DH/Rdtase_CS"/>
</dbReference>
<name>A0A6L2PNB1_COPFO</name>
<evidence type="ECO:0000313" key="5">
    <source>
        <dbReference type="Proteomes" id="UP000502823"/>
    </source>
</evidence>
<keyword evidence="3" id="KW-0472">Membrane</keyword>
<keyword evidence="3" id="KW-1133">Transmembrane helix</keyword>
<dbReference type="GO" id="GO:0016491">
    <property type="term" value="F:oxidoreductase activity"/>
    <property type="evidence" value="ECO:0007669"/>
    <property type="project" value="UniProtKB-KW"/>
</dbReference>
<dbReference type="Gene3D" id="3.40.50.720">
    <property type="entry name" value="NAD(P)-binding Rossmann-like Domain"/>
    <property type="match status" value="1"/>
</dbReference>